<dbReference type="EMBL" id="OX465079">
    <property type="protein sequence ID" value="CAI9276876.1"/>
    <property type="molecule type" value="Genomic_DNA"/>
</dbReference>
<feature type="region of interest" description="Disordered" evidence="1">
    <location>
        <begin position="156"/>
        <end position="177"/>
    </location>
</feature>
<dbReference type="AlphaFoldDB" id="A0AA35YMP2"/>
<evidence type="ECO:0000313" key="3">
    <source>
        <dbReference type="Proteomes" id="UP001177003"/>
    </source>
</evidence>
<feature type="compositionally biased region" description="Basic residues" evidence="1">
    <location>
        <begin position="97"/>
        <end position="106"/>
    </location>
</feature>
<dbReference type="Proteomes" id="UP001177003">
    <property type="component" value="Chromosome 3"/>
</dbReference>
<gene>
    <name evidence="2" type="ORF">LSALG_LOCUS16837</name>
</gene>
<feature type="region of interest" description="Disordered" evidence="1">
    <location>
        <begin position="95"/>
        <end position="126"/>
    </location>
</feature>
<protein>
    <submittedName>
        <fullName evidence="2">Uncharacterized protein</fullName>
    </submittedName>
</protein>
<sequence>MINLETISSAALLEMFYQMGYKETLSTLLKFYKPNLPPQWNALFTIMFKSFSKRITGSYCARQLSNTKSQRCRMPLLSWPLTLEMQAALVAADKPKKVGKGSKKGVKKDAKTEGLSGATKPSPNQQHHLLLLQKEENNRLANKNPYTISKQSVHQTINDSIPSPPPSPQATSTPITIAPCPPPVTSSQPTTISFSTPILTDTTTTPIVSMNPEVTVNVSHTGAITSVFTPHVSSSILSIRNDDPDMIFRDAGDDDDLDGFTYSPFQIRTESEDEDSVSKG</sequence>
<evidence type="ECO:0000313" key="2">
    <source>
        <dbReference type="EMBL" id="CAI9276876.1"/>
    </source>
</evidence>
<reference evidence="2" key="1">
    <citation type="submission" date="2023-04" db="EMBL/GenBank/DDBJ databases">
        <authorList>
            <person name="Vijverberg K."/>
            <person name="Xiong W."/>
            <person name="Schranz E."/>
        </authorList>
    </citation>
    <scope>NUCLEOTIDE SEQUENCE</scope>
</reference>
<name>A0AA35YMP2_LACSI</name>
<organism evidence="2 3">
    <name type="scientific">Lactuca saligna</name>
    <name type="common">Willowleaf lettuce</name>
    <dbReference type="NCBI Taxonomy" id="75948"/>
    <lineage>
        <taxon>Eukaryota</taxon>
        <taxon>Viridiplantae</taxon>
        <taxon>Streptophyta</taxon>
        <taxon>Embryophyta</taxon>
        <taxon>Tracheophyta</taxon>
        <taxon>Spermatophyta</taxon>
        <taxon>Magnoliopsida</taxon>
        <taxon>eudicotyledons</taxon>
        <taxon>Gunneridae</taxon>
        <taxon>Pentapetalae</taxon>
        <taxon>asterids</taxon>
        <taxon>campanulids</taxon>
        <taxon>Asterales</taxon>
        <taxon>Asteraceae</taxon>
        <taxon>Cichorioideae</taxon>
        <taxon>Cichorieae</taxon>
        <taxon>Lactucinae</taxon>
        <taxon>Lactuca</taxon>
    </lineage>
</organism>
<accession>A0AA35YMP2</accession>
<feature type="compositionally biased region" description="Acidic residues" evidence="1">
    <location>
        <begin position="271"/>
        <end position="280"/>
    </location>
</feature>
<evidence type="ECO:0000256" key="1">
    <source>
        <dbReference type="SAM" id="MobiDB-lite"/>
    </source>
</evidence>
<proteinExistence type="predicted"/>
<keyword evidence="3" id="KW-1185">Reference proteome</keyword>
<feature type="region of interest" description="Disordered" evidence="1">
    <location>
        <begin position="249"/>
        <end position="280"/>
    </location>
</feature>